<dbReference type="PRINTS" id="PR00080">
    <property type="entry name" value="SDRFAMILY"/>
</dbReference>
<dbReference type="Pfam" id="PF00106">
    <property type="entry name" value="adh_short"/>
    <property type="match status" value="1"/>
</dbReference>
<dbReference type="InterPro" id="IPR036291">
    <property type="entry name" value="NAD(P)-bd_dom_sf"/>
</dbReference>
<reference evidence="5 6" key="1">
    <citation type="submission" date="2016-10" db="EMBL/GenBank/DDBJ databases">
        <authorList>
            <person name="de Groot N.N."/>
        </authorList>
    </citation>
    <scope>NUCLEOTIDE SEQUENCE [LARGE SCALE GENOMIC DNA]</scope>
    <source>
        <strain evidence="5 6">ATCC 35022</strain>
    </source>
</reference>
<evidence type="ECO:0000259" key="4">
    <source>
        <dbReference type="SMART" id="SM00822"/>
    </source>
</evidence>
<keyword evidence="6" id="KW-1185">Reference proteome</keyword>
<dbReference type="GO" id="GO:0016491">
    <property type="term" value="F:oxidoreductase activity"/>
    <property type="evidence" value="ECO:0007669"/>
    <property type="project" value="UniProtKB-KW"/>
</dbReference>
<dbReference type="Proteomes" id="UP000199071">
    <property type="component" value="Unassembled WGS sequence"/>
</dbReference>
<dbReference type="AlphaFoldDB" id="A0A1G6BQG7"/>
<dbReference type="InterPro" id="IPR002347">
    <property type="entry name" value="SDR_fam"/>
</dbReference>
<dbReference type="NCBIfam" id="NF004649">
    <property type="entry name" value="PRK05993.1"/>
    <property type="match status" value="1"/>
</dbReference>
<dbReference type="STRING" id="665467.SAMN02982931_01729"/>
<dbReference type="InterPro" id="IPR020904">
    <property type="entry name" value="Sc_DH/Rdtase_CS"/>
</dbReference>
<dbReference type="RefSeq" id="WP_244521190.1">
    <property type="nucleotide sequence ID" value="NZ_FMXQ01000003.1"/>
</dbReference>
<dbReference type="EMBL" id="FMXQ01000003">
    <property type="protein sequence ID" value="SDB22882.1"/>
    <property type="molecule type" value="Genomic_DNA"/>
</dbReference>
<dbReference type="InterPro" id="IPR051911">
    <property type="entry name" value="SDR_oxidoreductase"/>
</dbReference>
<evidence type="ECO:0000256" key="1">
    <source>
        <dbReference type="ARBA" id="ARBA00006484"/>
    </source>
</evidence>
<dbReference type="SUPFAM" id="SSF51735">
    <property type="entry name" value="NAD(P)-binding Rossmann-fold domains"/>
    <property type="match status" value="1"/>
</dbReference>
<name>A0A1G6BQG7_9HYPH</name>
<dbReference type="SMART" id="SM00822">
    <property type="entry name" value="PKS_KR"/>
    <property type="match status" value="1"/>
</dbReference>
<dbReference type="InterPro" id="IPR057326">
    <property type="entry name" value="KR_dom"/>
</dbReference>
<dbReference type="PANTHER" id="PTHR43976:SF16">
    <property type="entry name" value="SHORT-CHAIN DEHYDROGENASE_REDUCTASE FAMILY PROTEIN"/>
    <property type="match status" value="1"/>
</dbReference>
<accession>A0A1G6BQG7</accession>
<organism evidence="5 6">
    <name type="scientific">Bauldia litoralis</name>
    <dbReference type="NCBI Taxonomy" id="665467"/>
    <lineage>
        <taxon>Bacteria</taxon>
        <taxon>Pseudomonadati</taxon>
        <taxon>Pseudomonadota</taxon>
        <taxon>Alphaproteobacteria</taxon>
        <taxon>Hyphomicrobiales</taxon>
        <taxon>Kaistiaceae</taxon>
        <taxon>Bauldia</taxon>
    </lineage>
</organism>
<dbReference type="PROSITE" id="PS00061">
    <property type="entry name" value="ADH_SHORT"/>
    <property type="match status" value="1"/>
</dbReference>
<sequence length="275" mass="30093">MTEAPRTILITGCSSGIGHHAAHGLKARGWRVFAAARKPADVERLAGEGLESVALDYADRSSIGAGFAHVLEQTGGRVDALFNNGGFAQAGAIEDIDTDLMRAQFETNFFGWHELTRLAIPVMRRQGHGRLVFCSSVLGFLGARYRGAYVASKHAVEGYADTLRLELHGTGIAVVLIEPGPIASAFRANAVENTRGTIDIDASVHRDSYRRDLAERPDGHAPTPFRRGPDAVFRQLVRALDSRNPRPRYRVTVPTHVGALLKRLLPTRLMDRILR</sequence>
<dbReference type="Gene3D" id="3.40.50.720">
    <property type="entry name" value="NAD(P)-binding Rossmann-like Domain"/>
    <property type="match status" value="1"/>
</dbReference>
<proteinExistence type="inferred from homology"/>
<evidence type="ECO:0000256" key="2">
    <source>
        <dbReference type="ARBA" id="ARBA00023002"/>
    </source>
</evidence>
<dbReference type="CDD" id="cd05374">
    <property type="entry name" value="17beta-HSD-like_SDR_c"/>
    <property type="match status" value="1"/>
</dbReference>
<evidence type="ECO:0000313" key="5">
    <source>
        <dbReference type="EMBL" id="SDB22882.1"/>
    </source>
</evidence>
<protein>
    <submittedName>
        <fullName evidence="5">Short-chain dehydrogenase</fullName>
    </submittedName>
</protein>
<gene>
    <name evidence="5" type="ORF">SAMN02982931_01729</name>
</gene>
<dbReference type="PRINTS" id="PR00081">
    <property type="entry name" value="GDHRDH"/>
</dbReference>
<feature type="domain" description="Ketoreductase" evidence="4">
    <location>
        <begin position="6"/>
        <end position="180"/>
    </location>
</feature>
<dbReference type="PANTHER" id="PTHR43976">
    <property type="entry name" value="SHORT CHAIN DEHYDROGENASE"/>
    <property type="match status" value="1"/>
</dbReference>
<evidence type="ECO:0000256" key="3">
    <source>
        <dbReference type="RuleBase" id="RU000363"/>
    </source>
</evidence>
<keyword evidence="2" id="KW-0560">Oxidoreductase</keyword>
<evidence type="ECO:0000313" key="6">
    <source>
        <dbReference type="Proteomes" id="UP000199071"/>
    </source>
</evidence>
<comment type="similarity">
    <text evidence="1 3">Belongs to the short-chain dehydrogenases/reductases (SDR) family.</text>
</comment>